<keyword evidence="2" id="KW-1133">Transmembrane helix</keyword>
<gene>
    <name evidence="3" type="ORF">LS72_009860</name>
</gene>
<keyword evidence="4" id="KW-1185">Reference proteome</keyword>
<evidence type="ECO:0008006" key="5">
    <source>
        <dbReference type="Google" id="ProtNLM"/>
    </source>
</evidence>
<organism evidence="3 4">
    <name type="scientific">Helicobacter apodemus</name>
    <dbReference type="NCBI Taxonomy" id="135569"/>
    <lineage>
        <taxon>Bacteria</taxon>
        <taxon>Pseudomonadati</taxon>
        <taxon>Campylobacterota</taxon>
        <taxon>Epsilonproteobacteria</taxon>
        <taxon>Campylobacterales</taxon>
        <taxon>Helicobacteraceae</taxon>
        <taxon>Helicobacter</taxon>
    </lineage>
</organism>
<proteinExistence type="predicted"/>
<sequence>MKNKSVVVGSILSVSIIFLFTACSTMLPYRDNFKCERGKDAGVCNSVMEVYELSNDMDTLRIKSSSDKNNTKEKEKITPTEIFSKQKNDKRLQEIVNAISIKQLQNNRPIIFNISEDSLVDYSYETPNNQQVLEYLIKDNNAYTKRLKDESLNKASDDDSLRTLQDTSNIP</sequence>
<dbReference type="AlphaFoldDB" id="A0A4V6YSQ2"/>
<dbReference type="Proteomes" id="UP000029920">
    <property type="component" value="Unassembled WGS sequence"/>
</dbReference>
<dbReference type="PROSITE" id="PS51257">
    <property type="entry name" value="PROKAR_LIPOPROTEIN"/>
    <property type="match status" value="1"/>
</dbReference>
<evidence type="ECO:0000313" key="4">
    <source>
        <dbReference type="Proteomes" id="UP000029920"/>
    </source>
</evidence>
<feature type="transmembrane region" description="Helical" evidence="2">
    <location>
        <begin position="6"/>
        <end position="29"/>
    </location>
</feature>
<feature type="compositionally biased region" description="Basic and acidic residues" evidence="1">
    <location>
        <begin position="152"/>
        <end position="161"/>
    </location>
</feature>
<protein>
    <recommendedName>
        <fullName evidence="5">Lipoprotein</fullName>
    </recommendedName>
</protein>
<evidence type="ECO:0000256" key="2">
    <source>
        <dbReference type="SAM" id="Phobius"/>
    </source>
</evidence>
<evidence type="ECO:0000313" key="3">
    <source>
        <dbReference type="EMBL" id="TLE13548.1"/>
    </source>
</evidence>
<comment type="caution">
    <text evidence="3">The sequence shown here is derived from an EMBL/GenBank/DDBJ whole genome shotgun (WGS) entry which is preliminary data.</text>
</comment>
<keyword evidence="2" id="KW-0812">Transmembrane</keyword>
<evidence type="ECO:0000256" key="1">
    <source>
        <dbReference type="SAM" id="MobiDB-lite"/>
    </source>
</evidence>
<dbReference type="RefSeq" id="WP_034555547.1">
    <property type="nucleotide sequence ID" value="NZ_JRPC02000038.1"/>
</dbReference>
<accession>A0A4V6YSQ2</accession>
<name>A0A4V6YSQ2_9HELI</name>
<keyword evidence="2" id="KW-0472">Membrane</keyword>
<feature type="region of interest" description="Disordered" evidence="1">
    <location>
        <begin position="152"/>
        <end position="171"/>
    </location>
</feature>
<feature type="compositionally biased region" description="Polar residues" evidence="1">
    <location>
        <begin position="162"/>
        <end position="171"/>
    </location>
</feature>
<dbReference type="EMBL" id="JRPC02000038">
    <property type="protein sequence ID" value="TLE13548.1"/>
    <property type="molecule type" value="Genomic_DNA"/>
</dbReference>
<reference evidence="3 4" key="1">
    <citation type="journal article" date="2014" name="Genome Announc.">
        <title>Draft genome sequences of eight enterohepatic helicobacter species isolated from both laboratory and wild rodents.</title>
        <authorList>
            <person name="Sheh A."/>
            <person name="Shen Z."/>
            <person name="Fox J.G."/>
        </authorList>
    </citation>
    <scope>NUCLEOTIDE SEQUENCE [LARGE SCALE GENOMIC DNA]</scope>
    <source>
        <strain evidence="3 4">MIT-03-7007</strain>
    </source>
</reference>